<dbReference type="InterPro" id="IPR005225">
    <property type="entry name" value="Small_GTP-bd"/>
</dbReference>
<dbReference type="GO" id="GO:0003924">
    <property type="term" value="F:GTPase activity"/>
    <property type="evidence" value="ECO:0007669"/>
    <property type="project" value="InterPro"/>
</dbReference>
<dbReference type="InterPro" id="IPR006689">
    <property type="entry name" value="Small_GTPase_ARF/SAR"/>
</dbReference>
<dbReference type="EMBL" id="BPWL01000008">
    <property type="protein sequence ID" value="GJJ13205.1"/>
    <property type="molecule type" value="Genomic_DNA"/>
</dbReference>
<reference evidence="6" key="1">
    <citation type="submission" date="2021-10" db="EMBL/GenBank/DDBJ databases">
        <title>De novo Genome Assembly of Clathrus columnatus (Basidiomycota, Fungi) Using Illumina and Nanopore Sequence Data.</title>
        <authorList>
            <person name="Ogiso-Tanaka E."/>
            <person name="Itagaki H."/>
            <person name="Hosoya T."/>
            <person name="Hosaka K."/>
        </authorList>
    </citation>
    <scope>NUCLEOTIDE SEQUENCE</scope>
    <source>
        <strain evidence="6">MO-923</strain>
    </source>
</reference>
<evidence type="ECO:0000256" key="2">
    <source>
        <dbReference type="ARBA" id="ARBA00023134"/>
    </source>
</evidence>
<keyword evidence="4" id="KW-0479">Metal-binding</keyword>
<feature type="binding site" evidence="4">
    <location>
        <position position="17"/>
    </location>
    <ligand>
        <name>Mg(2+)</name>
        <dbReference type="ChEBI" id="CHEBI:18420"/>
    </ligand>
</feature>
<gene>
    <name evidence="6" type="ORF">Clacol_007456</name>
</gene>
<keyword evidence="4" id="KW-0460">Magnesium</keyword>
<feature type="binding site" evidence="3">
    <location>
        <position position="39"/>
    </location>
    <ligand>
        <name>GTP</name>
        <dbReference type="ChEBI" id="CHEBI:37565"/>
    </ligand>
</feature>
<keyword evidence="2 3" id="KW-0342">GTP-binding</keyword>
<evidence type="ECO:0000256" key="5">
    <source>
        <dbReference type="RuleBase" id="RU003925"/>
    </source>
</evidence>
<dbReference type="GO" id="GO:0005525">
    <property type="term" value="F:GTP binding"/>
    <property type="evidence" value="ECO:0007669"/>
    <property type="project" value="UniProtKB-KW"/>
</dbReference>
<protein>
    <submittedName>
        <fullName evidence="6">Uncharacterized protein</fullName>
    </submittedName>
</protein>
<accession>A0AAV5AK15</accession>
<dbReference type="Proteomes" id="UP001050691">
    <property type="component" value="Unassembled WGS sequence"/>
</dbReference>
<sequence length="117" mass="12984">MVNVLGANQFSEEVVPTVAFNLRHIKRGGVKLKVWDVAGQPRFRSTWQRYCSGVDAVVFILDSAEPASFQTAKFELHSLLSNPNLAGTPLLVLGNKNDLSNHASVDELIEELYILFL</sequence>
<organism evidence="6 7">
    <name type="scientific">Clathrus columnatus</name>
    <dbReference type="NCBI Taxonomy" id="1419009"/>
    <lineage>
        <taxon>Eukaryota</taxon>
        <taxon>Fungi</taxon>
        <taxon>Dikarya</taxon>
        <taxon>Basidiomycota</taxon>
        <taxon>Agaricomycotina</taxon>
        <taxon>Agaricomycetes</taxon>
        <taxon>Phallomycetidae</taxon>
        <taxon>Phallales</taxon>
        <taxon>Clathraceae</taxon>
        <taxon>Clathrus</taxon>
    </lineage>
</organism>
<keyword evidence="1 3" id="KW-0547">Nucleotide-binding</keyword>
<dbReference type="GO" id="GO:0046872">
    <property type="term" value="F:metal ion binding"/>
    <property type="evidence" value="ECO:0007669"/>
    <property type="project" value="UniProtKB-KW"/>
</dbReference>
<dbReference type="AlphaFoldDB" id="A0AAV5AK15"/>
<evidence type="ECO:0000256" key="3">
    <source>
        <dbReference type="PIRSR" id="PIRSR606689-1"/>
    </source>
</evidence>
<keyword evidence="7" id="KW-1185">Reference proteome</keyword>
<dbReference type="PROSITE" id="PS51417">
    <property type="entry name" value="ARF"/>
    <property type="match status" value="1"/>
</dbReference>
<dbReference type="InterPro" id="IPR027417">
    <property type="entry name" value="P-loop_NTPase"/>
</dbReference>
<dbReference type="PANTHER" id="PTHR45732:SF7">
    <property type="entry name" value="ADP-RIBOSYLATION FACTOR-LIKE PROTEIN 8"/>
    <property type="match status" value="1"/>
</dbReference>
<evidence type="ECO:0000256" key="4">
    <source>
        <dbReference type="PIRSR" id="PIRSR606689-2"/>
    </source>
</evidence>
<dbReference type="GO" id="GO:0098852">
    <property type="term" value="C:lytic vacuole membrane"/>
    <property type="evidence" value="ECO:0007669"/>
    <property type="project" value="TreeGrafter"/>
</dbReference>
<comment type="caution">
    <text evidence="6">The sequence shown here is derived from an EMBL/GenBank/DDBJ whole genome shotgun (WGS) entry which is preliminary data.</text>
</comment>
<dbReference type="PRINTS" id="PR00328">
    <property type="entry name" value="SAR1GTPBP"/>
</dbReference>
<dbReference type="NCBIfam" id="TIGR00231">
    <property type="entry name" value="small_GTP"/>
    <property type="match status" value="1"/>
</dbReference>
<dbReference type="SMART" id="SM00175">
    <property type="entry name" value="RAB"/>
    <property type="match status" value="1"/>
</dbReference>
<dbReference type="PANTHER" id="PTHR45732">
    <property type="entry name" value="ADP-RIBOSYLATION FACTOR-LIKE PROTEIN 8"/>
    <property type="match status" value="1"/>
</dbReference>
<feature type="binding site" evidence="3">
    <location>
        <begin position="95"/>
        <end position="98"/>
    </location>
    <ligand>
        <name>GTP</name>
        <dbReference type="ChEBI" id="CHEBI:37565"/>
    </ligand>
</feature>
<comment type="similarity">
    <text evidence="5">Belongs to the small GTPase superfamily. Arf family.</text>
</comment>
<dbReference type="SUPFAM" id="SSF52540">
    <property type="entry name" value="P-loop containing nucleoside triphosphate hydrolases"/>
    <property type="match status" value="1"/>
</dbReference>
<dbReference type="Pfam" id="PF00025">
    <property type="entry name" value="Arf"/>
    <property type="match status" value="1"/>
</dbReference>
<proteinExistence type="inferred from homology"/>
<evidence type="ECO:0000313" key="6">
    <source>
        <dbReference type="EMBL" id="GJJ13205.1"/>
    </source>
</evidence>
<dbReference type="Gene3D" id="3.40.50.300">
    <property type="entry name" value="P-loop containing nucleotide triphosphate hydrolases"/>
    <property type="match status" value="1"/>
</dbReference>
<evidence type="ECO:0000256" key="1">
    <source>
        <dbReference type="ARBA" id="ARBA00022741"/>
    </source>
</evidence>
<name>A0AAV5AK15_9AGAM</name>
<evidence type="ECO:0000313" key="7">
    <source>
        <dbReference type="Proteomes" id="UP001050691"/>
    </source>
</evidence>